<comment type="caution">
    <text evidence="2">The sequence shown here is derived from an EMBL/GenBank/DDBJ whole genome shotgun (WGS) entry which is preliminary data.</text>
</comment>
<feature type="compositionally biased region" description="Polar residues" evidence="1">
    <location>
        <begin position="161"/>
        <end position="172"/>
    </location>
</feature>
<evidence type="ECO:0000313" key="2">
    <source>
        <dbReference type="EMBL" id="KAH6655313.1"/>
    </source>
</evidence>
<feature type="region of interest" description="Disordered" evidence="1">
    <location>
        <begin position="1"/>
        <end position="35"/>
    </location>
</feature>
<proteinExistence type="predicted"/>
<dbReference type="GeneID" id="70124538"/>
<gene>
    <name evidence="2" type="ORF">BKA67DRAFT_233113</name>
</gene>
<name>A0A9P8ZYR6_9PEZI</name>
<feature type="compositionally biased region" description="Low complexity" evidence="1">
    <location>
        <begin position="7"/>
        <end position="17"/>
    </location>
</feature>
<dbReference type="RefSeq" id="XP_045959578.1">
    <property type="nucleotide sequence ID" value="XM_046095645.1"/>
</dbReference>
<sequence>MSTTGSQHAQPAPAQPAGSQLATTPSPSSQQQQQPPYNLLHTAALVCTPVAFLGLFLPPRRIDFRAIVLGSTAFWGASQLKYDYTGTSMLHNWWLKEKDTSGKPSTGGLNDYLPSDRAAEVSRRIKEEKARRQRTKELLASGMSEEDVKRVQELERRKQRQQPQQATNTLQTKGEGEGESEGEKGTLKAIWMGDAKENWREERAKKEQEALAEGGEGIWGLITEQISEVYNRGEKKAQEEKAKRENSANKSS</sequence>
<dbReference type="OrthoDB" id="5411041at2759"/>
<evidence type="ECO:0000313" key="3">
    <source>
        <dbReference type="Proteomes" id="UP000758603"/>
    </source>
</evidence>
<accession>A0A9P8ZYR6</accession>
<dbReference type="EMBL" id="JAGPXC010000003">
    <property type="protein sequence ID" value="KAH6655313.1"/>
    <property type="molecule type" value="Genomic_DNA"/>
</dbReference>
<protein>
    <recommendedName>
        <fullName evidence="4">Rhomboid family membrane protein</fullName>
    </recommendedName>
</protein>
<dbReference type="AlphaFoldDB" id="A0A9P8ZYR6"/>
<feature type="compositionally biased region" description="Basic and acidic residues" evidence="1">
    <location>
        <begin position="146"/>
        <end position="156"/>
    </location>
</feature>
<feature type="compositionally biased region" description="Basic and acidic residues" evidence="1">
    <location>
        <begin position="120"/>
        <end position="130"/>
    </location>
</feature>
<reference evidence="2" key="1">
    <citation type="journal article" date="2021" name="Nat. Commun.">
        <title>Genetic determinants of endophytism in the Arabidopsis root mycobiome.</title>
        <authorList>
            <person name="Mesny F."/>
            <person name="Miyauchi S."/>
            <person name="Thiergart T."/>
            <person name="Pickel B."/>
            <person name="Atanasova L."/>
            <person name="Karlsson M."/>
            <person name="Huettel B."/>
            <person name="Barry K.W."/>
            <person name="Haridas S."/>
            <person name="Chen C."/>
            <person name="Bauer D."/>
            <person name="Andreopoulos W."/>
            <person name="Pangilinan J."/>
            <person name="LaButti K."/>
            <person name="Riley R."/>
            <person name="Lipzen A."/>
            <person name="Clum A."/>
            <person name="Drula E."/>
            <person name="Henrissat B."/>
            <person name="Kohler A."/>
            <person name="Grigoriev I.V."/>
            <person name="Martin F.M."/>
            <person name="Hacquard S."/>
        </authorList>
    </citation>
    <scope>NUCLEOTIDE SEQUENCE</scope>
    <source>
        <strain evidence="2">MPI-SDFR-AT-0073</strain>
    </source>
</reference>
<dbReference type="Proteomes" id="UP000758603">
    <property type="component" value="Unassembled WGS sequence"/>
</dbReference>
<feature type="region of interest" description="Disordered" evidence="1">
    <location>
        <begin position="231"/>
        <end position="252"/>
    </location>
</feature>
<feature type="compositionally biased region" description="Low complexity" evidence="1">
    <location>
        <begin position="25"/>
        <end position="35"/>
    </location>
</feature>
<evidence type="ECO:0008006" key="4">
    <source>
        <dbReference type="Google" id="ProtNLM"/>
    </source>
</evidence>
<keyword evidence="3" id="KW-1185">Reference proteome</keyword>
<organism evidence="2 3">
    <name type="scientific">Truncatella angustata</name>
    <dbReference type="NCBI Taxonomy" id="152316"/>
    <lineage>
        <taxon>Eukaryota</taxon>
        <taxon>Fungi</taxon>
        <taxon>Dikarya</taxon>
        <taxon>Ascomycota</taxon>
        <taxon>Pezizomycotina</taxon>
        <taxon>Sordariomycetes</taxon>
        <taxon>Xylariomycetidae</taxon>
        <taxon>Amphisphaeriales</taxon>
        <taxon>Sporocadaceae</taxon>
        <taxon>Truncatella</taxon>
    </lineage>
</organism>
<feature type="region of interest" description="Disordered" evidence="1">
    <location>
        <begin position="120"/>
        <end position="186"/>
    </location>
</feature>
<evidence type="ECO:0000256" key="1">
    <source>
        <dbReference type="SAM" id="MobiDB-lite"/>
    </source>
</evidence>